<name>A0A0P1KS98_9SACH</name>
<dbReference type="HAMAP" id="MF_01080">
    <property type="entry name" value="TruB_bact"/>
    <property type="match status" value="1"/>
</dbReference>
<evidence type="ECO:0000256" key="3">
    <source>
        <dbReference type="ARBA" id="ARBA00012787"/>
    </source>
</evidence>
<evidence type="ECO:0000313" key="9">
    <source>
        <dbReference type="Proteomes" id="UP000236544"/>
    </source>
</evidence>
<evidence type="ECO:0000256" key="5">
    <source>
        <dbReference type="ARBA" id="ARBA00023235"/>
    </source>
</evidence>
<dbReference type="GO" id="GO:1990481">
    <property type="term" value="P:mRNA pseudouridine synthesis"/>
    <property type="evidence" value="ECO:0007669"/>
    <property type="project" value="TreeGrafter"/>
</dbReference>
<proteinExistence type="inferred from homology"/>
<evidence type="ECO:0000259" key="7">
    <source>
        <dbReference type="Pfam" id="PF01509"/>
    </source>
</evidence>
<accession>A0A0P1KS98</accession>
<comment type="similarity">
    <text evidence="2">Belongs to the pseudouridine synthase TruB family.</text>
</comment>
<feature type="domain" description="Pseudouridine synthase II N-terminal" evidence="7">
    <location>
        <begin position="63"/>
        <end position="192"/>
    </location>
</feature>
<feature type="region of interest" description="Disordered" evidence="6">
    <location>
        <begin position="362"/>
        <end position="411"/>
    </location>
</feature>
<evidence type="ECO:0000313" key="8">
    <source>
        <dbReference type="EMBL" id="CUS22819.1"/>
    </source>
</evidence>
<dbReference type="Pfam" id="PF01509">
    <property type="entry name" value="TruB_N"/>
    <property type="match status" value="1"/>
</dbReference>
<keyword evidence="5" id="KW-0413">Isomerase</keyword>
<dbReference type="AlphaFoldDB" id="A0A0P1KS98"/>
<dbReference type="InterPro" id="IPR020103">
    <property type="entry name" value="PsdUridine_synth_cat_dom_sf"/>
</dbReference>
<keyword evidence="9" id="KW-1185">Reference proteome</keyword>
<comment type="catalytic activity">
    <reaction evidence="1">
        <text>a uridine in mRNA = a pseudouridine in mRNA</text>
        <dbReference type="Rhea" id="RHEA:56644"/>
        <dbReference type="Rhea" id="RHEA-COMP:14658"/>
        <dbReference type="Rhea" id="RHEA-COMP:14659"/>
        <dbReference type="ChEBI" id="CHEBI:65314"/>
        <dbReference type="ChEBI" id="CHEBI:65315"/>
    </reaction>
</comment>
<dbReference type="Proteomes" id="UP000236544">
    <property type="component" value="Unassembled WGS sequence"/>
</dbReference>
<evidence type="ECO:0000256" key="6">
    <source>
        <dbReference type="SAM" id="MobiDB-lite"/>
    </source>
</evidence>
<dbReference type="Gene3D" id="3.30.2350.10">
    <property type="entry name" value="Pseudouridine synthase"/>
    <property type="match status" value="1"/>
</dbReference>
<dbReference type="InterPro" id="IPR002501">
    <property type="entry name" value="PsdUridine_synth_N"/>
</dbReference>
<dbReference type="OrthoDB" id="9995526at2759"/>
<feature type="compositionally biased region" description="Basic and acidic residues" evidence="6">
    <location>
        <begin position="364"/>
        <end position="378"/>
    </location>
</feature>
<protein>
    <recommendedName>
        <fullName evidence="3">tRNA pseudouridine(55) synthase</fullName>
        <ecNumber evidence="3">5.4.99.25</ecNumber>
    </recommendedName>
</protein>
<dbReference type="PANTHER" id="PTHR13767:SF2">
    <property type="entry name" value="PSEUDOURIDYLATE SYNTHASE TRUB1"/>
    <property type="match status" value="1"/>
</dbReference>
<sequence>MNGIFAIEKPSGISSSQFLLKLQNVLMNSSVFSREIQRATAERMQQYQRETGKKPSKRKLRKVSKVKMGHGGTLDPLASGVLVVGVGTGTKKLSQYLSGTVKVYESEALFGVSTTSGDVEGEILSMHSVSHLKMDDLKTVEKKMVGSLKQTPPIFAALKMNGKPLHEYAREGIPLPRAIEPRQVEIYDLEVFPESLTRDHSYKLLRPATDADKKVVSELSHQGNLLTDKLYFSKQFCESQGWESEEAKVDPPIALSEEEIQQLVAEGDSYRAPLLHFKAKVSSGTYIRSLISDIGKAMKSSCYMVKLVRCQQQEWALDKKNVFKMEDFTDNDEAVWTKVLEQVLEQGSSVDIMQELADAQDAFQKQKKDLEQQSKSELQDGSSVETTEAEGAANPAKRPLDEDDNNNEVNP</sequence>
<dbReference type="EC" id="5.4.99.25" evidence="3"/>
<organism evidence="8 9">
    <name type="scientific">Lachancea quebecensis</name>
    <dbReference type="NCBI Taxonomy" id="1654605"/>
    <lineage>
        <taxon>Eukaryota</taxon>
        <taxon>Fungi</taxon>
        <taxon>Dikarya</taxon>
        <taxon>Ascomycota</taxon>
        <taxon>Saccharomycotina</taxon>
        <taxon>Saccharomycetes</taxon>
        <taxon>Saccharomycetales</taxon>
        <taxon>Saccharomycetaceae</taxon>
        <taxon>Lachancea</taxon>
    </lineage>
</organism>
<dbReference type="GO" id="GO:0006400">
    <property type="term" value="P:tRNA modification"/>
    <property type="evidence" value="ECO:0007669"/>
    <property type="project" value="TreeGrafter"/>
</dbReference>
<reference evidence="9" key="1">
    <citation type="submission" date="2015-10" db="EMBL/GenBank/DDBJ databases">
        <authorList>
            <person name="Devillers H."/>
        </authorList>
    </citation>
    <scope>NUCLEOTIDE SEQUENCE [LARGE SCALE GENOMIC DNA]</scope>
</reference>
<keyword evidence="4" id="KW-0819">tRNA processing</keyword>
<evidence type="ECO:0000256" key="2">
    <source>
        <dbReference type="ARBA" id="ARBA00008999"/>
    </source>
</evidence>
<dbReference type="InterPro" id="IPR014780">
    <property type="entry name" value="tRNA_psdUridine_synth_TruB"/>
</dbReference>
<dbReference type="GO" id="GO:0160148">
    <property type="term" value="F:tRNA pseudouridine(55) synthase activity"/>
    <property type="evidence" value="ECO:0007669"/>
    <property type="project" value="UniProtKB-EC"/>
</dbReference>
<feature type="compositionally biased region" description="Acidic residues" evidence="6">
    <location>
        <begin position="401"/>
        <end position="411"/>
    </location>
</feature>
<gene>
    <name evidence="8" type="ORF">LAQU0_S07e00804g</name>
</gene>
<dbReference type="GO" id="GO:0003723">
    <property type="term" value="F:RNA binding"/>
    <property type="evidence" value="ECO:0007669"/>
    <property type="project" value="InterPro"/>
</dbReference>
<dbReference type="GO" id="GO:0005634">
    <property type="term" value="C:nucleus"/>
    <property type="evidence" value="ECO:0007669"/>
    <property type="project" value="TreeGrafter"/>
</dbReference>
<evidence type="ECO:0000256" key="1">
    <source>
        <dbReference type="ARBA" id="ARBA00001166"/>
    </source>
</evidence>
<dbReference type="SUPFAM" id="SSF55120">
    <property type="entry name" value="Pseudouridine synthase"/>
    <property type="match status" value="1"/>
</dbReference>
<dbReference type="PANTHER" id="PTHR13767">
    <property type="entry name" value="TRNA-PSEUDOURIDINE SYNTHASE"/>
    <property type="match status" value="1"/>
</dbReference>
<dbReference type="EMBL" id="LN890573">
    <property type="protein sequence ID" value="CUS22819.1"/>
    <property type="molecule type" value="Genomic_DNA"/>
</dbReference>
<evidence type="ECO:0000256" key="4">
    <source>
        <dbReference type="ARBA" id="ARBA00022694"/>
    </source>
</evidence>